<evidence type="ECO:0000313" key="2">
    <source>
        <dbReference type="Proteomes" id="UP000887226"/>
    </source>
</evidence>
<evidence type="ECO:0000313" key="1">
    <source>
        <dbReference type="EMBL" id="KAG9247240.1"/>
    </source>
</evidence>
<proteinExistence type="predicted"/>
<dbReference type="Proteomes" id="UP000887226">
    <property type="component" value="Unassembled WGS sequence"/>
</dbReference>
<dbReference type="EMBL" id="MU253778">
    <property type="protein sequence ID" value="KAG9247240.1"/>
    <property type="molecule type" value="Genomic_DNA"/>
</dbReference>
<reference evidence="1" key="1">
    <citation type="journal article" date="2021" name="IMA Fungus">
        <title>Genomic characterization of three marine fungi, including Emericellopsis atlantica sp. nov. with signatures of a generalist lifestyle and marine biomass degradation.</title>
        <authorList>
            <person name="Hagestad O.C."/>
            <person name="Hou L."/>
            <person name="Andersen J.H."/>
            <person name="Hansen E.H."/>
            <person name="Altermark B."/>
            <person name="Li C."/>
            <person name="Kuhnert E."/>
            <person name="Cox R.J."/>
            <person name="Crous P.W."/>
            <person name="Spatafora J.W."/>
            <person name="Lail K."/>
            <person name="Amirebrahimi M."/>
            <person name="Lipzen A."/>
            <person name="Pangilinan J."/>
            <person name="Andreopoulos W."/>
            <person name="Hayes R.D."/>
            <person name="Ng V."/>
            <person name="Grigoriev I.V."/>
            <person name="Jackson S.A."/>
            <person name="Sutton T.D.S."/>
            <person name="Dobson A.D.W."/>
            <person name="Rama T."/>
        </authorList>
    </citation>
    <scope>NUCLEOTIDE SEQUENCE</scope>
    <source>
        <strain evidence="1">TRa3180A</strain>
    </source>
</reference>
<name>A0A9P7Z8D2_9HELO</name>
<organism evidence="1 2">
    <name type="scientific">Calycina marina</name>
    <dbReference type="NCBI Taxonomy" id="1763456"/>
    <lineage>
        <taxon>Eukaryota</taxon>
        <taxon>Fungi</taxon>
        <taxon>Dikarya</taxon>
        <taxon>Ascomycota</taxon>
        <taxon>Pezizomycotina</taxon>
        <taxon>Leotiomycetes</taxon>
        <taxon>Helotiales</taxon>
        <taxon>Pezizellaceae</taxon>
        <taxon>Calycina</taxon>
    </lineage>
</organism>
<sequence>MLCTLLVNRWSMRYVVCRLHSKALETRAVVFTQDALVLAVALGNLQIAAILSEELEIPSRQAGDPNCDFGIASEAAAMYGLTSVLKSLVSRSHFHSRLRPYYCGDFDTSRCMSNDSGDDKNHPHYCWKHYKTAVVCAAAADRAGVLNMQVRSFSGAKKHELLQLALYQAMLNFSIPASISINRSHAMSCYPMGDIYISPVNEGT</sequence>
<keyword evidence="2" id="KW-1185">Reference proteome</keyword>
<protein>
    <submittedName>
        <fullName evidence="1">Uncharacterized protein</fullName>
    </submittedName>
</protein>
<accession>A0A9P7Z8D2</accession>
<comment type="caution">
    <text evidence="1">The sequence shown here is derived from an EMBL/GenBank/DDBJ whole genome shotgun (WGS) entry which is preliminary data.</text>
</comment>
<dbReference type="AlphaFoldDB" id="A0A9P7Z8D2"/>
<gene>
    <name evidence="1" type="ORF">BJ878DRAFT_493628</name>
</gene>